<dbReference type="PANTHER" id="PTHR43440">
    <property type="entry name" value="UREASE"/>
    <property type="match status" value="1"/>
</dbReference>
<dbReference type="Proteomes" id="UP001275049">
    <property type="component" value="Unassembled WGS sequence"/>
</dbReference>
<reference evidence="12 13" key="1">
    <citation type="submission" date="2023-10" db="EMBL/GenBank/DDBJ databases">
        <title>Whole Genome based description of the genera Actinobaculum and Actinotignum reveals a complex phylogenetic relationship within the species included in the genus Actinotignum.</title>
        <authorList>
            <person name="Jensen C.S."/>
            <person name="Dargis R."/>
            <person name="Kemp M."/>
            <person name="Christensen J.J."/>
        </authorList>
    </citation>
    <scope>NUCLEOTIDE SEQUENCE [LARGE SCALE GENOMIC DNA]</scope>
    <source>
        <strain evidence="12 13">SLA_B974</strain>
    </source>
</reference>
<feature type="binding site" evidence="6">
    <location>
        <position position="252"/>
    </location>
    <ligand>
        <name>Ni(2+)</name>
        <dbReference type="ChEBI" id="CHEBI:49786"/>
        <label>2</label>
    </ligand>
</feature>
<gene>
    <name evidence="6 12" type="primary">ureC</name>
    <name evidence="12" type="ORF">R6G86_05365</name>
</gene>
<keyword evidence="3 6" id="KW-0479">Metal-binding</keyword>
<dbReference type="Gene3D" id="3.20.20.140">
    <property type="entry name" value="Metal-dependent hydrolases"/>
    <property type="match status" value="1"/>
</dbReference>
<dbReference type="NCBIfam" id="NF009686">
    <property type="entry name" value="PRK13207.1"/>
    <property type="match status" value="1"/>
</dbReference>
<comment type="PTM">
    <text evidence="6">Carboxylation allows a single lysine to coordinate two nickel ions.</text>
</comment>
<dbReference type="GO" id="GO:0009039">
    <property type="term" value="F:urease activity"/>
    <property type="evidence" value="ECO:0007669"/>
    <property type="project" value="UniProtKB-EC"/>
</dbReference>
<keyword evidence="4 6" id="KW-0378">Hydrolase</keyword>
<dbReference type="SUPFAM" id="SSF51338">
    <property type="entry name" value="Composite domain of metallo-dependent hydrolases"/>
    <property type="match status" value="1"/>
</dbReference>
<dbReference type="InterPro" id="IPR011612">
    <property type="entry name" value="Urease_alpha_N_dom"/>
</dbReference>
<evidence type="ECO:0000259" key="11">
    <source>
        <dbReference type="PROSITE" id="PS51368"/>
    </source>
</evidence>
<keyword evidence="2 6" id="KW-0533">Nickel</keyword>
<evidence type="ECO:0000256" key="6">
    <source>
        <dbReference type="HAMAP-Rule" id="MF_01953"/>
    </source>
</evidence>
<evidence type="ECO:0000256" key="7">
    <source>
        <dbReference type="NCBIfam" id="TIGR01792"/>
    </source>
</evidence>
<feature type="modified residue" description="N6-carboxylysine" evidence="6">
    <location>
        <position position="223"/>
    </location>
</feature>
<dbReference type="InterPro" id="IPR017951">
    <property type="entry name" value="Urease_asu_c"/>
</dbReference>
<feature type="binding site" evidence="6">
    <location>
        <position position="366"/>
    </location>
    <ligand>
        <name>Ni(2+)</name>
        <dbReference type="ChEBI" id="CHEBI:49786"/>
        <label>1</label>
    </ligand>
</feature>
<comment type="similarity">
    <text evidence="6 10">Belongs to the metallo-dependent hydrolases superfamily. Urease alpha subunit family.</text>
</comment>
<dbReference type="PANTHER" id="PTHR43440:SF1">
    <property type="entry name" value="UREASE"/>
    <property type="match status" value="1"/>
</dbReference>
<name>A0ABU5GAN1_9ACTO</name>
<feature type="binding site" evidence="6">
    <location>
        <position position="140"/>
    </location>
    <ligand>
        <name>Ni(2+)</name>
        <dbReference type="ChEBI" id="CHEBI:49786"/>
        <label>1</label>
    </ligand>
</feature>
<evidence type="ECO:0000256" key="3">
    <source>
        <dbReference type="ARBA" id="ARBA00022723"/>
    </source>
</evidence>
<dbReference type="Pfam" id="PF01979">
    <property type="entry name" value="Amidohydro_1"/>
    <property type="match status" value="1"/>
</dbReference>
<dbReference type="InterPro" id="IPR006680">
    <property type="entry name" value="Amidohydro-rel"/>
</dbReference>
<evidence type="ECO:0000256" key="5">
    <source>
        <dbReference type="ARBA" id="ARBA00047778"/>
    </source>
</evidence>
<dbReference type="PRINTS" id="PR01752">
    <property type="entry name" value="UREASE"/>
</dbReference>
<feature type="binding site" evidence="6">
    <location>
        <position position="278"/>
    </location>
    <ligand>
        <name>Ni(2+)</name>
        <dbReference type="ChEBI" id="CHEBI:49786"/>
        <label>2</label>
    </ligand>
</feature>
<accession>A0ABU5GAN1</accession>
<dbReference type="InterPro" id="IPR032466">
    <property type="entry name" value="Metal_Hydrolase"/>
</dbReference>
<dbReference type="EMBL" id="JAWNGA010000008">
    <property type="protein sequence ID" value="MDY5133166.1"/>
    <property type="molecule type" value="Genomic_DNA"/>
</dbReference>
<comment type="catalytic activity">
    <reaction evidence="5 6 9">
        <text>urea + 2 H2O + H(+) = hydrogencarbonate + 2 NH4(+)</text>
        <dbReference type="Rhea" id="RHEA:20557"/>
        <dbReference type="ChEBI" id="CHEBI:15377"/>
        <dbReference type="ChEBI" id="CHEBI:15378"/>
        <dbReference type="ChEBI" id="CHEBI:16199"/>
        <dbReference type="ChEBI" id="CHEBI:17544"/>
        <dbReference type="ChEBI" id="CHEBI:28938"/>
        <dbReference type="EC" id="3.5.1.5"/>
    </reaction>
</comment>
<comment type="caution">
    <text evidence="12">The sequence shown here is derived from an EMBL/GenBank/DDBJ whole genome shotgun (WGS) entry which is preliminary data.</text>
</comment>
<evidence type="ECO:0000256" key="10">
    <source>
        <dbReference type="RuleBase" id="RU004158"/>
    </source>
</evidence>
<feature type="binding site" description="via carbamate group" evidence="6">
    <location>
        <position position="223"/>
    </location>
    <ligand>
        <name>Ni(2+)</name>
        <dbReference type="ChEBI" id="CHEBI:49786"/>
        <label>1</label>
    </ligand>
</feature>
<dbReference type="RefSeq" id="WP_320755268.1">
    <property type="nucleotide sequence ID" value="NZ_CP171105.1"/>
</dbReference>
<evidence type="ECO:0000256" key="4">
    <source>
        <dbReference type="ARBA" id="ARBA00022801"/>
    </source>
</evidence>
<sequence length="573" mass="61832">MSFEMSRREYAEIYGPTTGDGIRLADTNLIARVEKDFTTYGEEVSFGGGKVIRDGMGQNGRFTRDDDKTMIPDLVIINVLIIDYTGIYKADVAIRDGYICGIGKAGNPDIQDNVDITIGVATEVIAGEGKILTAGGIDTHIHYIDPGQIRVALDNGITTHVGGGTGPVDSTGATTVTAGPENIKSMLLAMEDFPINFGILGKGHASNLETLREQIRAGAVGLKIHEDWGATTAAINNSLTVADEMDVQIAIHTDTLNEGGFADDTIGAFKGRVIHTFHTEGAGGGHAPDILKVAGLPNVLPASTNPTLPYTVNTIDEHLDMIMVCHHLNPDIPEDVAFADSRVRKETIAAEDVLHDMGILSITSSDSQAMGRPGEVVTRTWQVADRMKIQRGPLDGDTEDNDNNRIKRYIAKYTINPAIAHGMGHIIGSVEVGKFADLVLWEPKFFGVKPKLVIKGGYINRTLMGDSNASIPTPQPRTMRDSYGAMGKLVHKTSITFMSKAAIEAGVPEEIGLERKIEAVKGIRNLTKKDMKLNDAMPNIEVDPETYVVSVDGEEITSEPAETVSMGQLYYLF</sequence>
<protein>
    <recommendedName>
        <fullName evidence="6 7">Urease subunit alpha</fullName>
        <ecNumber evidence="6 7">3.5.1.5</ecNumber>
    </recommendedName>
    <alternativeName>
        <fullName evidence="6">Urea amidohydrolase subunit alpha</fullName>
    </alternativeName>
</protein>
<dbReference type="CDD" id="cd00375">
    <property type="entry name" value="Urease_alpha"/>
    <property type="match status" value="1"/>
</dbReference>
<dbReference type="PROSITE" id="PS00145">
    <property type="entry name" value="UREASE_2"/>
    <property type="match status" value="1"/>
</dbReference>
<dbReference type="NCBIfam" id="TIGR01792">
    <property type="entry name" value="urease_alph"/>
    <property type="match status" value="1"/>
</dbReference>
<keyword evidence="13" id="KW-1185">Reference proteome</keyword>
<feature type="binding site" description="via carbamate group" evidence="6">
    <location>
        <position position="223"/>
    </location>
    <ligand>
        <name>Ni(2+)</name>
        <dbReference type="ChEBI" id="CHEBI:49786"/>
        <label>2</label>
    </ligand>
</feature>
<dbReference type="PROSITE" id="PS01120">
    <property type="entry name" value="UREASE_1"/>
    <property type="match status" value="1"/>
</dbReference>
<evidence type="ECO:0000313" key="12">
    <source>
        <dbReference type="EMBL" id="MDY5133166.1"/>
    </source>
</evidence>
<evidence type="ECO:0000313" key="13">
    <source>
        <dbReference type="Proteomes" id="UP001275049"/>
    </source>
</evidence>
<comment type="cofactor">
    <cofactor evidence="6 9">
        <name>Ni cation</name>
        <dbReference type="ChEBI" id="CHEBI:25516"/>
    </cofactor>
    <text evidence="6 9">Binds 2 nickel ions per subunit.</text>
</comment>
<comment type="subunit">
    <text evidence="6">Heterotrimer of UreA (gamma), UreB (beta) and UreC (alpha) subunits. Three heterotrimers associate to form the active enzyme.</text>
</comment>
<dbReference type="InterPro" id="IPR029754">
    <property type="entry name" value="Urease_Ni-bd"/>
</dbReference>
<dbReference type="InterPro" id="IPR017950">
    <property type="entry name" value="Urease_AS"/>
</dbReference>
<evidence type="ECO:0000256" key="9">
    <source>
        <dbReference type="RuleBase" id="RU000510"/>
    </source>
</evidence>
<dbReference type="PROSITE" id="PS51368">
    <property type="entry name" value="UREASE_3"/>
    <property type="match status" value="1"/>
</dbReference>
<evidence type="ECO:0000256" key="8">
    <source>
        <dbReference type="PROSITE-ProRule" id="PRU00700"/>
    </source>
</evidence>
<dbReference type="InterPro" id="IPR011059">
    <property type="entry name" value="Metal-dep_hydrolase_composite"/>
</dbReference>
<feature type="binding site" evidence="6">
    <location>
        <position position="142"/>
    </location>
    <ligand>
        <name>Ni(2+)</name>
        <dbReference type="ChEBI" id="CHEBI:49786"/>
        <label>1</label>
    </ligand>
</feature>
<comment type="subcellular location">
    <subcellularLocation>
        <location evidence="6 8">Cytoplasm</location>
    </subcellularLocation>
</comment>
<dbReference type="Gene3D" id="2.30.40.10">
    <property type="entry name" value="Urease, subunit C, domain 1"/>
    <property type="match status" value="1"/>
</dbReference>
<dbReference type="InterPro" id="IPR050112">
    <property type="entry name" value="Urease_alpha_subunit"/>
</dbReference>
<feature type="domain" description="Urease" evidence="11">
    <location>
        <begin position="135"/>
        <end position="573"/>
    </location>
</feature>
<organism evidence="12 13">
    <name type="scientific">Actinotignum urinale</name>
    <dbReference type="NCBI Taxonomy" id="190146"/>
    <lineage>
        <taxon>Bacteria</taxon>
        <taxon>Bacillati</taxon>
        <taxon>Actinomycetota</taxon>
        <taxon>Actinomycetes</taxon>
        <taxon>Actinomycetales</taxon>
        <taxon>Actinomycetaceae</taxon>
        <taxon>Actinotignum</taxon>
    </lineage>
</organism>
<evidence type="ECO:0000256" key="1">
    <source>
        <dbReference type="ARBA" id="ARBA00004897"/>
    </source>
</evidence>
<feature type="active site" description="Proton donor" evidence="6 8">
    <location>
        <position position="326"/>
    </location>
</feature>
<keyword evidence="6 8" id="KW-0963">Cytoplasm</keyword>
<dbReference type="EC" id="3.5.1.5" evidence="6 7"/>
<dbReference type="HAMAP" id="MF_01953">
    <property type="entry name" value="Urease_alpha"/>
    <property type="match status" value="1"/>
</dbReference>
<comment type="pathway">
    <text evidence="1 6">Nitrogen metabolism; urea degradation; CO(2) and NH(3) from urea (urease route): step 1/1.</text>
</comment>
<evidence type="ECO:0000256" key="2">
    <source>
        <dbReference type="ARBA" id="ARBA00022596"/>
    </source>
</evidence>
<dbReference type="InterPro" id="IPR005848">
    <property type="entry name" value="Urease_asu"/>
</dbReference>
<dbReference type="Pfam" id="PF00449">
    <property type="entry name" value="Urease_alpha"/>
    <property type="match status" value="1"/>
</dbReference>
<feature type="binding site" evidence="6 8">
    <location>
        <position position="225"/>
    </location>
    <ligand>
        <name>substrate</name>
    </ligand>
</feature>
<proteinExistence type="inferred from homology"/>
<dbReference type="SUPFAM" id="SSF51556">
    <property type="entry name" value="Metallo-dependent hydrolases"/>
    <property type="match status" value="1"/>
</dbReference>